<keyword evidence="5" id="KW-0472">Membrane</keyword>
<keyword evidence="5" id="KW-0812">Transmembrane</keyword>
<reference evidence="7 8" key="1">
    <citation type="journal article" date="2003" name="PLoS Biol.">
        <title>The genome sequence of Caenorhabditis briggsae: a platform for comparative genomics.</title>
        <authorList>
            <person name="Stein L.D."/>
            <person name="Bao Z."/>
            <person name="Blasiar D."/>
            <person name="Blumenthal T."/>
            <person name="Brent M.R."/>
            <person name="Chen N."/>
            <person name="Chinwalla A."/>
            <person name="Clarke L."/>
            <person name="Clee C."/>
            <person name="Coghlan A."/>
            <person name="Coulson A."/>
            <person name="D'Eustachio P."/>
            <person name="Fitch D.H."/>
            <person name="Fulton L.A."/>
            <person name="Fulton R.E."/>
            <person name="Griffiths-Jones S."/>
            <person name="Harris T.W."/>
            <person name="Hillier L.W."/>
            <person name="Kamath R."/>
            <person name="Kuwabara P.E."/>
            <person name="Mardis E.R."/>
            <person name="Marra M.A."/>
            <person name="Miner T.L."/>
            <person name="Minx P."/>
            <person name="Mullikin J.C."/>
            <person name="Plumb R.W."/>
            <person name="Rogers J."/>
            <person name="Schein J.E."/>
            <person name="Sohrmann M."/>
            <person name="Spieth J."/>
            <person name="Stajich J.E."/>
            <person name="Wei C."/>
            <person name="Willey D."/>
            <person name="Wilson R.K."/>
            <person name="Durbin R."/>
            <person name="Waterston R.H."/>
        </authorList>
    </citation>
    <scope>NUCLEOTIDE SEQUENCE [LARGE SCALE GENOMIC DNA]</scope>
    <source>
        <strain evidence="7 8">AF16</strain>
    </source>
</reference>
<dbReference type="GO" id="GO:0008270">
    <property type="term" value="F:zinc ion binding"/>
    <property type="evidence" value="ECO:0007669"/>
    <property type="project" value="UniProtKB-KW"/>
</dbReference>
<dbReference type="HOGENOM" id="CLU_872193_0_0_1"/>
<name>B6II70_CAEBR</name>
<feature type="transmembrane region" description="Helical" evidence="5">
    <location>
        <begin position="151"/>
        <end position="170"/>
    </location>
</feature>
<keyword evidence="3" id="KW-0862">Zinc</keyword>
<dbReference type="eggNOG" id="KOG4185">
    <property type="taxonomic scope" value="Eukaryota"/>
</dbReference>
<keyword evidence="5" id="KW-1133">Transmembrane helix</keyword>
<feature type="domain" description="RING-type" evidence="6">
    <location>
        <begin position="219"/>
        <end position="267"/>
    </location>
</feature>
<evidence type="ECO:0000313" key="8">
    <source>
        <dbReference type="Proteomes" id="UP000008549"/>
    </source>
</evidence>
<dbReference type="PROSITE" id="PS50089">
    <property type="entry name" value="ZF_RING_2"/>
    <property type="match status" value="1"/>
</dbReference>
<feature type="transmembrane region" description="Helical" evidence="5">
    <location>
        <begin position="86"/>
        <end position="108"/>
    </location>
</feature>
<dbReference type="AlphaFoldDB" id="B6II70"/>
<sequence>MYQFWNDVTEILILVNRTVYGLFVPTLMDLFFRHYDYSKHCFLTWFAILICTTVLGIVVIYDGFVSKKVSRNEIRRGEAHFNKFKIGCSLVSYSGVVVNLIVCCFGTKPEIFVTAHVIHTLTNFVVTLNFVSPALDYLVMDIEMHKKHLKNVILCQIAGIIILPLLTHHIRTWNETSAIMFSQLLDLNREEHRKSTESLDSTYEQDDYTKSHESIGSFCGVCYRTYSDKIKTRTPRLLRKCGHTICEDCAGEILKNNYYIDIPCPFCMEMTRVVSARRLSKNYALLEGICELKRLKAFYKCYPPKKAEFVKLERRYSFS</sequence>
<keyword evidence="2 4" id="KW-0863">Zinc-finger</keyword>
<dbReference type="OMA" id="WNETSAI"/>
<dbReference type="InterPro" id="IPR027370">
    <property type="entry name" value="Znf-RING_euk"/>
</dbReference>
<proteinExistence type="predicted"/>
<dbReference type="PANTHER" id="PTHR47156">
    <property type="entry name" value="PROTEIN CBG20824"/>
    <property type="match status" value="1"/>
</dbReference>
<dbReference type="PANTHER" id="PTHR47156:SF9">
    <property type="entry name" value="PROTEIN CBG26870"/>
    <property type="match status" value="1"/>
</dbReference>
<evidence type="ECO:0000256" key="2">
    <source>
        <dbReference type="ARBA" id="ARBA00022771"/>
    </source>
</evidence>
<dbReference type="Gene3D" id="3.30.40.10">
    <property type="entry name" value="Zinc/RING finger domain, C3HC4 (zinc finger)"/>
    <property type="match status" value="1"/>
</dbReference>
<dbReference type="InterPro" id="IPR017907">
    <property type="entry name" value="Znf_RING_CS"/>
</dbReference>
<dbReference type="GeneID" id="68918334"/>
<dbReference type="SMART" id="SM00184">
    <property type="entry name" value="RING"/>
    <property type="match status" value="1"/>
</dbReference>
<feature type="transmembrane region" description="Helical" evidence="5">
    <location>
        <begin position="42"/>
        <end position="65"/>
    </location>
</feature>
<keyword evidence="8" id="KW-1185">Reference proteome</keyword>
<accession>B6II70</accession>
<evidence type="ECO:0000256" key="5">
    <source>
        <dbReference type="SAM" id="Phobius"/>
    </source>
</evidence>
<evidence type="ECO:0000313" key="7">
    <source>
        <dbReference type="EMBL" id="CAR99600.1"/>
    </source>
</evidence>
<dbReference type="Pfam" id="PF13445">
    <property type="entry name" value="zf-RING_UBOX"/>
    <property type="match status" value="1"/>
</dbReference>
<gene>
    <name evidence="7 9" type="ORF">CBG26870</name>
    <name evidence="7" type="ORF">CBG_26870</name>
</gene>
<evidence type="ECO:0000256" key="3">
    <source>
        <dbReference type="ARBA" id="ARBA00022833"/>
    </source>
</evidence>
<evidence type="ECO:0000313" key="9">
    <source>
        <dbReference type="WormBase" id="CBG26870"/>
    </source>
</evidence>
<dbReference type="EMBL" id="HE600908">
    <property type="protein sequence ID" value="CAR99600.1"/>
    <property type="molecule type" value="Genomic_DNA"/>
</dbReference>
<dbReference type="InterPro" id="IPR001841">
    <property type="entry name" value="Znf_RING"/>
</dbReference>
<dbReference type="PROSITE" id="PS00518">
    <property type="entry name" value="ZF_RING_1"/>
    <property type="match status" value="1"/>
</dbReference>
<dbReference type="InParanoid" id="B6II70"/>
<feature type="transmembrane region" description="Helical" evidence="5">
    <location>
        <begin position="120"/>
        <end position="139"/>
    </location>
</feature>
<dbReference type="InterPro" id="IPR052667">
    <property type="entry name" value="E3_ubiquitin-ligase_RING"/>
</dbReference>
<dbReference type="SUPFAM" id="SSF57850">
    <property type="entry name" value="RING/U-box"/>
    <property type="match status" value="1"/>
</dbReference>
<evidence type="ECO:0000256" key="4">
    <source>
        <dbReference type="PROSITE-ProRule" id="PRU00175"/>
    </source>
</evidence>
<dbReference type="KEGG" id="cbr:CBG_26870"/>
<reference evidence="7 8" key="2">
    <citation type="journal article" date="2011" name="PLoS Genet.">
        <title>Caenorhabditis briggsae recombinant inbred line genotypes reveal inter-strain incompatibility and the evolution of recombination.</title>
        <authorList>
            <person name="Ross J.A."/>
            <person name="Koboldt D.C."/>
            <person name="Staisch J.E."/>
            <person name="Chamberlin H.M."/>
            <person name="Gupta B.P."/>
            <person name="Miller R.D."/>
            <person name="Baird S.E."/>
            <person name="Haag E.S."/>
        </authorList>
    </citation>
    <scope>NUCLEOTIDE SEQUENCE [LARGE SCALE GENOMIC DNA]</scope>
    <source>
        <strain evidence="7 8">AF16</strain>
    </source>
</reference>
<dbReference type="Proteomes" id="UP000008549">
    <property type="component" value="Unassembled WGS sequence"/>
</dbReference>
<evidence type="ECO:0000256" key="1">
    <source>
        <dbReference type="ARBA" id="ARBA00022723"/>
    </source>
</evidence>
<dbReference type="InterPro" id="IPR013083">
    <property type="entry name" value="Znf_RING/FYVE/PHD"/>
</dbReference>
<dbReference type="CTD" id="68918334"/>
<protein>
    <submittedName>
        <fullName evidence="7">Protein CBG26870</fullName>
    </submittedName>
</protein>
<evidence type="ECO:0000259" key="6">
    <source>
        <dbReference type="PROSITE" id="PS50089"/>
    </source>
</evidence>
<organism evidence="7 8">
    <name type="scientific">Caenorhabditis briggsae</name>
    <dbReference type="NCBI Taxonomy" id="6238"/>
    <lineage>
        <taxon>Eukaryota</taxon>
        <taxon>Metazoa</taxon>
        <taxon>Ecdysozoa</taxon>
        <taxon>Nematoda</taxon>
        <taxon>Chromadorea</taxon>
        <taxon>Rhabditida</taxon>
        <taxon>Rhabditina</taxon>
        <taxon>Rhabditomorpha</taxon>
        <taxon>Rhabditoidea</taxon>
        <taxon>Rhabditidae</taxon>
        <taxon>Peloderinae</taxon>
        <taxon>Caenorhabditis</taxon>
    </lineage>
</organism>
<dbReference type="WormBase" id="CBG26870">
    <property type="protein sequence ID" value="CBP39196"/>
    <property type="gene ID" value="WBGene00088284"/>
</dbReference>
<dbReference type="RefSeq" id="XP_045099163.1">
    <property type="nucleotide sequence ID" value="XM_045236498.1"/>
</dbReference>
<keyword evidence="1" id="KW-0479">Metal-binding</keyword>